<feature type="active site" description="Proton acceptor" evidence="3">
    <location>
        <position position="164"/>
    </location>
</feature>
<keyword evidence="3" id="KW-0479">Metal-binding</keyword>
<evidence type="ECO:0000256" key="1">
    <source>
        <dbReference type="ARBA" id="ARBA00022679"/>
    </source>
</evidence>
<protein>
    <recommendedName>
        <fullName evidence="4">Deacetylase sirtuin-type domain-containing protein</fullName>
    </recommendedName>
</protein>
<dbReference type="InterPro" id="IPR026590">
    <property type="entry name" value="Ssirtuin_cat_dom"/>
</dbReference>
<feature type="domain" description="Deacetylase sirtuin-type" evidence="4">
    <location>
        <begin position="42"/>
        <end position="344"/>
    </location>
</feature>
<dbReference type="InterPro" id="IPR003000">
    <property type="entry name" value="Sirtuin"/>
</dbReference>
<dbReference type="AlphaFoldDB" id="A0A7S3HFZ4"/>
<dbReference type="GO" id="GO:0070403">
    <property type="term" value="F:NAD+ binding"/>
    <property type="evidence" value="ECO:0007669"/>
    <property type="project" value="InterPro"/>
</dbReference>
<sequence>MKSFTCARNALTIAISNPQLRYFSAAGTQSYRGPLDGSAPLASPMQNEIEWLTTFFQQSKNVLVLTGAGISTSSGIPDYRGPNGSYKRGHKPMTHSEFMTSESSRKRFWARSMVGWQNVSDATPNNAHFALAKLEAAGRCAGVITQNVDRLHFKAGSTNVIDLHGRVDQVRCQCCKKPMPRNEWQYAMTSANASFMENMKQMQKEKKLQLDSAAAKNTNLRADGDAELNLEDYSMINVPSCGSCGGILKLDVVMFGDNVPADLVGRAYEHVDRCDSLLVVGTSLEVFSAYRFVRRAHQNSAKIAIVNYGETRAERDKLASIVFKSDANCAELLHEVANQVVGYK</sequence>
<feature type="binding site" evidence="3">
    <location>
        <position position="172"/>
    </location>
    <ligand>
        <name>Zn(2+)</name>
        <dbReference type="ChEBI" id="CHEBI:29105"/>
    </ligand>
</feature>
<proteinExistence type="predicted"/>
<dbReference type="InterPro" id="IPR029035">
    <property type="entry name" value="DHS-like_NAD/FAD-binding_dom"/>
</dbReference>
<dbReference type="Pfam" id="PF02146">
    <property type="entry name" value="SIR2"/>
    <property type="match status" value="1"/>
</dbReference>
<keyword evidence="3" id="KW-0862">Zinc</keyword>
<name>A0A7S3HFZ4_9STRA</name>
<reference evidence="5" key="1">
    <citation type="submission" date="2021-01" db="EMBL/GenBank/DDBJ databases">
        <authorList>
            <person name="Corre E."/>
            <person name="Pelletier E."/>
            <person name="Niang G."/>
            <person name="Scheremetjew M."/>
            <person name="Finn R."/>
            <person name="Kale V."/>
            <person name="Holt S."/>
            <person name="Cochrane G."/>
            <person name="Meng A."/>
            <person name="Brown T."/>
            <person name="Cohen L."/>
        </authorList>
    </citation>
    <scope>NUCLEOTIDE SEQUENCE</scope>
    <source>
        <strain evidence="5">CCAP 955/1</strain>
    </source>
</reference>
<dbReference type="PANTHER" id="PTHR11085">
    <property type="entry name" value="NAD-DEPENDENT PROTEIN DEACYLASE SIRTUIN-5, MITOCHONDRIAL-RELATED"/>
    <property type="match status" value="1"/>
</dbReference>
<dbReference type="InterPro" id="IPR026591">
    <property type="entry name" value="Sirtuin_cat_small_dom_sf"/>
</dbReference>
<dbReference type="GO" id="GO:0017136">
    <property type="term" value="F:histone deacetylase activity, NAD-dependent"/>
    <property type="evidence" value="ECO:0007669"/>
    <property type="project" value="TreeGrafter"/>
</dbReference>
<keyword evidence="2" id="KW-0520">NAD</keyword>
<dbReference type="InterPro" id="IPR050134">
    <property type="entry name" value="NAD-dep_sirtuin_deacylases"/>
</dbReference>
<dbReference type="PROSITE" id="PS50305">
    <property type="entry name" value="SIRTUIN"/>
    <property type="match status" value="1"/>
</dbReference>
<keyword evidence="1" id="KW-0808">Transferase</keyword>
<organism evidence="5">
    <name type="scientific">Spumella elongata</name>
    <dbReference type="NCBI Taxonomy" id="89044"/>
    <lineage>
        <taxon>Eukaryota</taxon>
        <taxon>Sar</taxon>
        <taxon>Stramenopiles</taxon>
        <taxon>Ochrophyta</taxon>
        <taxon>Chrysophyceae</taxon>
        <taxon>Chromulinales</taxon>
        <taxon>Chromulinaceae</taxon>
        <taxon>Spumella</taxon>
    </lineage>
</organism>
<dbReference type="GO" id="GO:0046872">
    <property type="term" value="F:metal ion binding"/>
    <property type="evidence" value="ECO:0007669"/>
    <property type="project" value="UniProtKB-KW"/>
</dbReference>
<accession>A0A7S3HFZ4</accession>
<evidence type="ECO:0000259" key="4">
    <source>
        <dbReference type="PROSITE" id="PS50305"/>
    </source>
</evidence>
<gene>
    <name evidence="5" type="ORF">SELO1098_LOCUS23243</name>
</gene>
<feature type="binding site" evidence="3">
    <location>
        <position position="175"/>
    </location>
    <ligand>
        <name>Zn(2+)</name>
        <dbReference type="ChEBI" id="CHEBI:29105"/>
    </ligand>
</feature>
<feature type="binding site" evidence="3">
    <location>
        <position position="244"/>
    </location>
    <ligand>
        <name>Zn(2+)</name>
        <dbReference type="ChEBI" id="CHEBI:29105"/>
    </ligand>
</feature>
<dbReference type="EMBL" id="HBIC01045494">
    <property type="protein sequence ID" value="CAE0294391.1"/>
    <property type="molecule type" value="Transcribed_RNA"/>
</dbReference>
<evidence type="ECO:0000256" key="3">
    <source>
        <dbReference type="PROSITE-ProRule" id="PRU00236"/>
    </source>
</evidence>
<evidence type="ECO:0000256" key="2">
    <source>
        <dbReference type="ARBA" id="ARBA00023027"/>
    </source>
</evidence>
<dbReference type="Gene3D" id="3.40.50.1220">
    <property type="entry name" value="TPP-binding domain"/>
    <property type="match status" value="1"/>
</dbReference>
<dbReference type="PANTHER" id="PTHR11085:SF10">
    <property type="entry name" value="NAD-DEPENDENT PROTEIN DEACYLASE SIRTUIN-5, MITOCHONDRIAL-RELATED"/>
    <property type="match status" value="1"/>
</dbReference>
<dbReference type="SUPFAM" id="SSF52467">
    <property type="entry name" value="DHS-like NAD/FAD-binding domain"/>
    <property type="match status" value="1"/>
</dbReference>
<feature type="binding site" evidence="3">
    <location>
        <position position="241"/>
    </location>
    <ligand>
        <name>Zn(2+)</name>
        <dbReference type="ChEBI" id="CHEBI:29105"/>
    </ligand>
</feature>
<dbReference type="NCBIfam" id="NF003738">
    <property type="entry name" value="PRK05333.1"/>
    <property type="match status" value="1"/>
</dbReference>
<evidence type="ECO:0000313" key="5">
    <source>
        <dbReference type="EMBL" id="CAE0294391.1"/>
    </source>
</evidence>
<dbReference type="Gene3D" id="3.30.1600.10">
    <property type="entry name" value="SIR2/SIRT2 'Small Domain"/>
    <property type="match status" value="1"/>
</dbReference>